<comment type="caution">
    <text evidence="2">The sequence shown here is derived from an EMBL/GenBank/DDBJ whole genome shotgun (WGS) entry which is preliminary data.</text>
</comment>
<name>A0A2T0RT19_9RHOB</name>
<dbReference type="Gene3D" id="2.40.30.170">
    <property type="match status" value="1"/>
</dbReference>
<gene>
    <name evidence="2" type="ORF">CLV78_103202</name>
</gene>
<dbReference type="GO" id="GO:0015562">
    <property type="term" value="F:efflux transmembrane transporter activity"/>
    <property type="evidence" value="ECO:0007669"/>
    <property type="project" value="TreeGrafter"/>
</dbReference>
<dbReference type="AlphaFoldDB" id="A0A2T0RT19"/>
<dbReference type="Proteomes" id="UP000239480">
    <property type="component" value="Unassembled WGS sequence"/>
</dbReference>
<proteinExistence type="predicted"/>
<protein>
    <submittedName>
        <fullName evidence="2">Multidrug resistance efflux pump</fullName>
    </submittedName>
</protein>
<dbReference type="RefSeq" id="WP_106204714.1">
    <property type="nucleotide sequence ID" value="NZ_PVTD01000003.1"/>
</dbReference>
<accession>A0A2T0RT19</accession>
<dbReference type="Gene3D" id="1.10.287.470">
    <property type="entry name" value="Helix hairpin bin"/>
    <property type="match status" value="1"/>
</dbReference>
<evidence type="ECO:0000313" key="3">
    <source>
        <dbReference type="Proteomes" id="UP000239480"/>
    </source>
</evidence>
<evidence type="ECO:0000256" key="1">
    <source>
        <dbReference type="SAM" id="Coils"/>
    </source>
</evidence>
<evidence type="ECO:0000313" key="2">
    <source>
        <dbReference type="EMBL" id="PRY24336.1"/>
    </source>
</evidence>
<dbReference type="GO" id="GO:1990281">
    <property type="term" value="C:efflux pump complex"/>
    <property type="evidence" value="ECO:0007669"/>
    <property type="project" value="TreeGrafter"/>
</dbReference>
<dbReference type="SUPFAM" id="SSF111369">
    <property type="entry name" value="HlyD-like secretion proteins"/>
    <property type="match status" value="1"/>
</dbReference>
<organism evidence="2 3">
    <name type="scientific">Aliiruegeria haliotis</name>
    <dbReference type="NCBI Taxonomy" id="1280846"/>
    <lineage>
        <taxon>Bacteria</taxon>
        <taxon>Pseudomonadati</taxon>
        <taxon>Pseudomonadota</taxon>
        <taxon>Alphaproteobacteria</taxon>
        <taxon>Rhodobacterales</taxon>
        <taxon>Roseobacteraceae</taxon>
        <taxon>Aliiruegeria</taxon>
    </lineage>
</organism>
<keyword evidence="1" id="KW-0175">Coiled coil</keyword>
<dbReference type="EMBL" id="PVTD01000003">
    <property type="protein sequence ID" value="PRY24336.1"/>
    <property type="molecule type" value="Genomic_DNA"/>
</dbReference>
<keyword evidence="3" id="KW-1185">Reference proteome</keyword>
<sequence length="496" mass="53320">MLFLRRSLTGLFLLSLTLGLLAYAGGVFFDALEERANRESRQRPARERIISVNSVEAQPGSVIPVISTFGEIQSRRSLEIRAGTGGRIVQLSENFESGAQVEAGALLALVDPKDAESAVEVARTDLEEAETELADAERNLALVRDELAATQAQADLRTQALQRQRDLAARGVGTEAAVETAALAEASAKQAVVGRRMSEAAAETRVGQAKSRLNREKLALAVALRDLEDHEVRATFNGTLSDVTVVEGGLVSQNERLGALIDPTALEVAFRLSTTQYARLLDDAGDLIGAPVRVTLDVLELDLEATGRITRVNALVGEGQTGRQLFARLDQFAGFRPGDFVSVSIEEPELRGVVRLPATALDAANTVLVIGEDSRLEVAEVSLLRRQGDDVIVRADDIAGARIVAERTPLIGPGIRVKDLSADRAPEMAGTDATTPQPMGEDETVELTDERRAALIAAVEGNTRMPADAKERILSRLRQDRVPASMVERIESRMGG</sequence>
<dbReference type="PANTHER" id="PTHR30469">
    <property type="entry name" value="MULTIDRUG RESISTANCE PROTEIN MDTA"/>
    <property type="match status" value="1"/>
</dbReference>
<dbReference type="OrthoDB" id="7626141at2"/>
<reference evidence="2 3" key="1">
    <citation type="submission" date="2018-03" db="EMBL/GenBank/DDBJ databases">
        <title>Genomic Encyclopedia of Archaeal and Bacterial Type Strains, Phase II (KMG-II): from individual species to whole genera.</title>
        <authorList>
            <person name="Goeker M."/>
        </authorList>
    </citation>
    <scope>NUCLEOTIDE SEQUENCE [LARGE SCALE GENOMIC DNA]</scope>
    <source>
        <strain evidence="2 3">DSM 29328</strain>
    </source>
</reference>
<feature type="coiled-coil region" evidence="1">
    <location>
        <begin position="119"/>
        <end position="153"/>
    </location>
</feature>
<dbReference type="Gene3D" id="2.40.50.100">
    <property type="match status" value="1"/>
</dbReference>
<dbReference type="Gene3D" id="2.40.420.20">
    <property type="match status" value="1"/>
</dbReference>